<dbReference type="Gene3D" id="3.40.720.10">
    <property type="entry name" value="Alkaline Phosphatase, subunit A"/>
    <property type="match status" value="1"/>
</dbReference>
<name>A0ABV6CH73_9RHOB</name>
<organism evidence="3 4">
    <name type="scientific">Paracoccus rhizosphaerae</name>
    <dbReference type="NCBI Taxonomy" id="1133347"/>
    <lineage>
        <taxon>Bacteria</taxon>
        <taxon>Pseudomonadati</taxon>
        <taxon>Pseudomonadota</taxon>
        <taxon>Alphaproteobacteria</taxon>
        <taxon>Rhodobacterales</taxon>
        <taxon>Paracoccaceae</taxon>
        <taxon>Paracoccus</taxon>
    </lineage>
</organism>
<dbReference type="InterPro" id="IPR000917">
    <property type="entry name" value="Sulfatase_N"/>
</dbReference>
<evidence type="ECO:0000313" key="4">
    <source>
        <dbReference type="Proteomes" id="UP001589795"/>
    </source>
</evidence>
<dbReference type="InterPro" id="IPR017850">
    <property type="entry name" value="Alkaline_phosphatase_core_sf"/>
</dbReference>
<keyword evidence="4" id="KW-1185">Reference proteome</keyword>
<protein>
    <submittedName>
        <fullName evidence="3">Sulfatase-like hydrolase/transferase</fullName>
    </submittedName>
</protein>
<dbReference type="RefSeq" id="WP_265506632.1">
    <property type="nucleotide sequence ID" value="NZ_JAOTBE010000015.1"/>
</dbReference>
<evidence type="ECO:0000256" key="1">
    <source>
        <dbReference type="SAM" id="Phobius"/>
    </source>
</evidence>
<dbReference type="Pfam" id="PF00884">
    <property type="entry name" value="Sulfatase"/>
    <property type="match status" value="1"/>
</dbReference>
<keyword evidence="1" id="KW-0472">Membrane</keyword>
<gene>
    <name evidence="3" type="ORF">ACFFIZ_07130</name>
</gene>
<proteinExistence type="predicted"/>
<dbReference type="Proteomes" id="UP001589795">
    <property type="component" value="Unassembled WGS sequence"/>
</dbReference>
<dbReference type="EMBL" id="JBHLWQ010000059">
    <property type="protein sequence ID" value="MFC0200099.1"/>
    <property type="molecule type" value="Genomic_DNA"/>
</dbReference>
<reference evidence="3 4" key="1">
    <citation type="submission" date="2024-09" db="EMBL/GenBank/DDBJ databases">
        <authorList>
            <person name="Sun Q."/>
            <person name="Mori K."/>
        </authorList>
    </citation>
    <scope>NUCLEOTIDE SEQUENCE [LARGE SCALE GENOMIC DNA]</scope>
    <source>
        <strain evidence="3 4">CCM 7904</strain>
    </source>
</reference>
<accession>A0ABV6CH73</accession>
<comment type="caution">
    <text evidence="3">The sequence shown here is derived from an EMBL/GenBank/DDBJ whole genome shotgun (WGS) entry which is preliminary data.</text>
</comment>
<feature type="transmembrane region" description="Helical" evidence="1">
    <location>
        <begin position="150"/>
        <end position="172"/>
    </location>
</feature>
<sequence>MILRALIAVVVLHLLTALPSEPTGLTWAAWLRPSPEVPILLIALMSLGRSLAGQALRLLAVVALTLVTVLRLADISMLETLGRRFNPVADLPLIDASVRLISGSIGPFAAAAAVAGAALLLLAIVWGLWWATGVWMRLVPHRPRLRRGGAVLATALTAALVLVQPAGVSALVPQTTAYGAARLDVAARTIEELAQFRSEARLDPMADLPNPLARIDRDVLVIFLESYGRTSFDTPFYATDHLPILADAQVRLEDLGLAMRSGFATSPTHGGQSWLAHATFANGLRIDDQTRHQASVASGRRTLFHYAAKAGFRTATVMPAIVRPWPEADTMGFDRILTAADLDYQGLPFNWVTMPDQFTLTALDRKLRDGNDSRPLFAQVALISSHAPWTPVPWLLDWNLVDDGREFDAMAQAGDPPSVVWKDREQVREHYRDTISYVLRTVTEYAERHAGDPPLILLLGDHQAASSIGLDDRREVPLHLIGPLDLVEAAAEWGLTPGLIPPPGSAPLPMEGLRDRFLRSFSGTVDVPPA</sequence>
<feature type="domain" description="Sulfatase N-terminal" evidence="2">
    <location>
        <begin position="218"/>
        <end position="465"/>
    </location>
</feature>
<feature type="transmembrane region" description="Helical" evidence="1">
    <location>
        <begin position="108"/>
        <end position="129"/>
    </location>
</feature>
<keyword evidence="1" id="KW-1133">Transmembrane helix</keyword>
<feature type="transmembrane region" description="Helical" evidence="1">
    <location>
        <begin position="55"/>
        <end position="73"/>
    </location>
</feature>
<evidence type="ECO:0000313" key="3">
    <source>
        <dbReference type="EMBL" id="MFC0200099.1"/>
    </source>
</evidence>
<evidence type="ECO:0000259" key="2">
    <source>
        <dbReference type="Pfam" id="PF00884"/>
    </source>
</evidence>
<keyword evidence="1" id="KW-0812">Transmembrane</keyword>
<dbReference type="SUPFAM" id="SSF53649">
    <property type="entry name" value="Alkaline phosphatase-like"/>
    <property type="match status" value="1"/>
</dbReference>